<evidence type="ECO:0000313" key="2">
    <source>
        <dbReference type="Proteomes" id="UP001144096"/>
    </source>
</evidence>
<proteinExistence type="predicted"/>
<sequence length="121" mass="12720">MAVAVLRGLVSEILRGGHTVTALELFKCIVNGLGMAGDARVRADQDDCGDTEYTAVAESYADMVAKVGLLAGPGAHALFLGCGPRPLRTRRVLINPDNRPIGCGFRAPATRSGFPRVSVLL</sequence>
<dbReference type="AlphaFoldDB" id="A0A9X2NL72"/>
<organism evidence="1 2">
    <name type="scientific">Amycolatopsis iheyensis</name>
    <dbReference type="NCBI Taxonomy" id="2945988"/>
    <lineage>
        <taxon>Bacteria</taxon>
        <taxon>Bacillati</taxon>
        <taxon>Actinomycetota</taxon>
        <taxon>Actinomycetes</taxon>
        <taxon>Pseudonocardiales</taxon>
        <taxon>Pseudonocardiaceae</taxon>
        <taxon>Amycolatopsis</taxon>
    </lineage>
</organism>
<accession>A0A9X2NL72</accession>
<gene>
    <name evidence="1" type="ORF">M8542_36480</name>
</gene>
<dbReference type="EMBL" id="JAMXQV010000024">
    <property type="protein sequence ID" value="MCR6488342.1"/>
    <property type="molecule type" value="Genomic_DNA"/>
</dbReference>
<keyword evidence="2" id="KW-1185">Reference proteome</keyword>
<reference evidence="1" key="1">
    <citation type="submission" date="2022-06" db="EMBL/GenBank/DDBJ databases">
        <title>Amycolatopsis iheyaensis sp. nov., a new species of the genus Amycolatopsis isolated from soil in Iheya island, Japan.</title>
        <authorList>
            <person name="Ngamcharungchit C."/>
            <person name="Kanto H."/>
            <person name="Take A."/>
            <person name="Intra B."/>
            <person name="Matsumoto A."/>
            <person name="Panbangred W."/>
            <person name="Inahashi Y."/>
        </authorList>
    </citation>
    <scope>NUCLEOTIDE SEQUENCE</scope>
    <source>
        <strain evidence="1">OK19-0408</strain>
    </source>
</reference>
<comment type="caution">
    <text evidence="1">The sequence shown here is derived from an EMBL/GenBank/DDBJ whole genome shotgun (WGS) entry which is preliminary data.</text>
</comment>
<protein>
    <submittedName>
        <fullName evidence="1">Uncharacterized protein</fullName>
    </submittedName>
</protein>
<dbReference type="RefSeq" id="WP_257924901.1">
    <property type="nucleotide sequence ID" value="NZ_JAMXQV010000024.1"/>
</dbReference>
<evidence type="ECO:0000313" key="1">
    <source>
        <dbReference type="EMBL" id="MCR6488342.1"/>
    </source>
</evidence>
<name>A0A9X2NL72_9PSEU</name>
<dbReference type="Proteomes" id="UP001144096">
    <property type="component" value="Unassembled WGS sequence"/>
</dbReference>